<dbReference type="Proteomes" id="UP000636010">
    <property type="component" value="Unassembled WGS sequence"/>
</dbReference>
<protein>
    <submittedName>
        <fullName evidence="1">Uncharacterized protein</fullName>
    </submittedName>
</protein>
<gene>
    <name evidence="1" type="ORF">GCM10011506_38530</name>
</gene>
<organism evidence="1 2">
    <name type="scientific">Marivirga lumbricoides</name>
    <dbReference type="NCBI Taxonomy" id="1046115"/>
    <lineage>
        <taxon>Bacteria</taxon>
        <taxon>Pseudomonadati</taxon>
        <taxon>Bacteroidota</taxon>
        <taxon>Cytophagia</taxon>
        <taxon>Cytophagales</taxon>
        <taxon>Marivirgaceae</taxon>
        <taxon>Marivirga</taxon>
    </lineage>
</organism>
<evidence type="ECO:0000313" key="2">
    <source>
        <dbReference type="Proteomes" id="UP000636010"/>
    </source>
</evidence>
<dbReference type="EMBL" id="BMEC01000014">
    <property type="protein sequence ID" value="GGC49227.1"/>
    <property type="molecule type" value="Genomic_DNA"/>
</dbReference>
<proteinExistence type="predicted"/>
<evidence type="ECO:0000313" key="1">
    <source>
        <dbReference type="EMBL" id="GGC49227.1"/>
    </source>
</evidence>
<name>A0ABQ1N1Q8_9BACT</name>
<reference evidence="2" key="1">
    <citation type="journal article" date="2019" name="Int. J. Syst. Evol. Microbiol.">
        <title>The Global Catalogue of Microorganisms (GCM) 10K type strain sequencing project: providing services to taxonomists for standard genome sequencing and annotation.</title>
        <authorList>
            <consortium name="The Broad Institute Genomics Platform"/>
            <consortium name="The Broad Institute Genome Sequencing Center for Infectious Disease"/>
            <person name="Wu L."/>
            <person name="Ma J."/>
        </authorList>
    </citation>
    <scope>NUCLEOTIDE SEQUENCE [LARGE SCALE GENOMIC DNA]</scope>
    <source>
        <strain evidence="2">CGMCC 1.10832</strain>
    </source>
</reference>
<comment type="caution">
    <text evidence="1">The sequence shown here is derived from an EMBL/GenBank/DDBJ whole genome shotgun (WGS) entry which is preliminary data.</text>
</comment>
<sequence length="54" mass="6103">MPDIAITVSDMEKETVGDFLVHGTTNTMAKPAKIMALRSILWINYFKSINPNYD</sequence>
<keyword evidence="2" id="KW-1185">Reference proteome</keyword>
<accession>A0ABQ1N1Q8</accession>